<protein>
    <recommendedName>
        <fullName evidence="1">DUF6671 domain-containing protein</fullName>
    </recommendedName>
</protein>
<gene>
    <name evidence="2" type="ORF">G7B40_017275</name>
</gene>
<dbReference type="EMBL" id="JAALHA020000007">
    <property type="protein sequence ID" value="MDR9896298.1"/>
    <property type="molecule type" value="Genomic_DNA"/>
</dbReference>
<dbReference type="InterPro" id="IPR046612">
    <property type="entry name" value="DUF6671"/>
</dbReference>
<dbReference type="Pfam" id="PF20376">
    <property type="entry name" value="DUF6671"/>
    <property type="match status" value="1"/>
</dbReference>
<proteinExistence type="predicted"/>
<dbReference type="AlphaFoldDB" id="A0AAP5MAU6"/>
<dbReference type="RefSeq" id="WP_208338873.1">
    <property type="nucleotide sequence ID" value="NZ_CAWQFN010000334.1"/>
</dbReference>
<organism evidence="2 3">
    <name type="scientific">Aetokthonos hydrillicola Thurmond2011</name>
    <dbReference type="NCBI Taxonomy" id="2712845"/>
    <lineage>
        <taxon>Bacteria</taxon>
        <taxon>Bacillati</taxon>
        <taxon>Cyanobacteriota</taxon>
        <taxon>Cyanophyceae</taxon>
        <taxon>Nostocales</taxon>
        <taxon>Hapalosiphonaceae</taxon>
        <taxon>Aetokthonos</taxon>
    </lineage>
</organism>
<sequence length="287" mass="32162">MKNQQMFSNRVGILATMHQKEKIIAPLLKKELELNVVVPPDFNTDVFGTFTREVDRPGTQVEAARLKAEKALAITGESLAIASEGSFFPHPSLPYISSNKEIVVLLDKKNDLEIIGEEFSIDTNYNHQLVQSVEEAFDFARKVGFPEHALIVSFSPSPKDNSEIVKGIVTEQQLVEAVNFFLANSPDKKAHIETDMRAMYNPTRMKNIEKATRNLLSKINSFCPNCSTPGFEITHRIPGLPCAGCYTPTLLIHAVKYQCKKCTFTQEKLFPDGKEYADPAQCMYCNP</sequence>
<reference evidence="3" key="1">
    <citation type="journal article" date="2021" name="Science">
        <title>Hunting the eagle killer: A cyanobacterial neurotoxin causes vacuolar myelinopathy.</title>
        <authorList>
            <person name="Breinlinger S."/>
            <person name="Phillips T.J."/>
            <person name="Haram B.N."/>
            <person name="Mares J."/>
            <person name="Martinez Yerena J.A."/>
            <person name="Hrouzek P."/>
            <person name="Sobotka R."/>
            <person name="Henderson W.M."/>
            <person name="Schmieder P."/>
            <person name="Williams S.M."/>
            <person name="Lauderdale J.D."/>
            <person name="Wilde H.D."/>
            <person name="Gerrin W."/>
            <person name="Kust A."/>
            <person name="Washington J.W."/>
            <person name="Wagner C."/>
            <person name="Geier B."/>
            <person name="Liebeke M."/>
            <person name="Enke H."/>
            <person name="Niedermeyer T.H.J."/>
            <person name="Wilde S.B."/>
        </authorList>
    </citation>
    <scope>NUCLEOTIDE SEQUENCE [LARGE SCALE GENOMIC DNA]</scope>
    <source>
        <strain evidence="3">Thurmond2011</strain>
    </source>
</reference>
<keyword evidence="3" id="KW-1185">Reference proteome</keyword>
<evidence type="ECO:0000313" key="3">
    <source>
        <dbReference type="Proteomes" id="UP000667802"/>
    </source>
</evidence>
<evidence type="ECO:0000259" key="1">
    <source>
        <dbReference type="Pfam" id="PF20376"/>
    </source>
</evidence>
<comment type="caution">
    <text evidence="2">The sequence shown here is derived from an EMBL/GenBank/DDBJ whole genome shotgun (WGS) entry which is preliminary data.</text>
</comment>
<name>A0AAP5MAU6_9CYAN</name>
<accession>A0AAP5MAU6</accession>
<dbReference type="Proteomes" id="UP000667802">
    <property type="component" value="Unassembled WGS sequence"/>
</dbReference>
<evidence type="ECO:0000313" key="2">
    <source>
        <dbReference type="EMBL" id="MDR9896298.1"/>
    </source>
</evidence>
<feature type="domain" description="DUF6671" evidence="1">
    <location>
        <begin position="67"/>
        <end position="287"/>
    </location>
</feature>